<comment type="caution">
    <text evidence="23">The sequence shown here is derived from an EMBL/GenBank/DDBJ whole genome shotgun (WGS) entry which is preliminary data.</text>
</comment>
<keyword evidence="11" id="KW-0067">ATP-binding</keyword>
<dbReference type="AlphaFoldDB" id="A0A179FPL0"/>
<dbReference type="Gene3D" id="3.30.300.30">
    <property type="match status" value="1"/>
</dbReference>
<evidence type="ECO:0000256" key="13">
    <source>
        <dbReference type="ARBA" id="ARBA00023055"/>
    </source>
</evidence>
<keyword evidence="6" id="KW-1003">Cell membrane</keyword>
<evidence type="ECO:0000259" key="22">
    <source>
        <dbReference type="Pfam" id="PF13193"/>
    </source>
</evidence>
<dbReference type="InterPro" id="IPR020845">
    <property type="entry name" value="AMP-binding_CS"/>
</dbReference>
<comment type="function">
    <text evidence="17">Acyl-CoA synthetase required for both the import of long chain fatty acids (LCFAs) (C14-C18) and the activation very long chain fatty acids (VLCFAs) (C20-C26) by esterification of the fatty acids into metabolically active CoA-thioesters for subsequent degradation or incorporation into phospholipids. The transport and fatty acyl-CoA synthetase activities are genetically separable and are thus independent activities. Esterifies VLCFAs in the peroxisome matrix. The VLCFAs are actively transported into peroxisomes by a PXA1-PXA2 heterodimeric transporter in the peroxisomal membrane.</text>
</comment>
<dbReference type="GO" id="GO:0005811">
    <property type="term" value="C:lipid droplet"/>
    <property type="evidence" value="ECO:0007669"/>
    <property type="project" value="UniProtKB-SubCell"/>
</dbReference>
<evidence type="ECO:0000256" key="6">
    <source>
        <dbReference type="ARBA" id="ARBA00022475"/>
    </source>
</evidence>
<dbReference type="OrthoDB" id="10253869at2759"/>
<evidence type="ECO:0000256" key="20">
    <source>
        <dbReference type="SAM" id="Phobius"/>
    </source>
</evidence>
<evidence type="ECO:0000256" key="3">
    <source>
        <dbReference type="ARBA" id="ARBA00004651"/>
    </source>
</evidence>
<reference evidence="23 24" key="1">
    <citation type="journal article" date="2016" name="PLoS Pathog.">
        <title>Biosynthesis of antibiotic leucinostatins in bio-control fungus Purpureocillium lilacinum and their inhibition on phytophthora revealed by genome mining.</title>
        <authorList>
            <person name="Wang G."/>
            <person name="Liu Z."/>
            <person name="Lin R."/>
            <person name="Li E."/>
            <person name="Mao Z."/>
            <person name="Ling J."/>
            <person name="Yang Y."/>
            <person name="Yin W.B."/>
            <person name="Xie B."/>
        </authorList>
    </citation>
    <scope>NUCLEOTIDE SEQUENCE [LARGE SCALE GENOMIC DNA]</scope>
    <source>
        <strain evidence="23">170</strain>
    </source>
</reference>
<keyword evidence="8" id="KW-0551">Lipid droplet</keyword>
<evidence type="ECO:0000256" key="2">
    <source>
        <dbReference type="ARBA" id="ARBA00004585"/>
    </source>
</evidence>
<dbReference type="PANTHER" id="PTHR43107:SF6">
    <property type="entry name" value="ACYL-COA SYNTHETASE FAMILY PROTEIN (CEFD1), PUTATIVE (AFU_ORTHOLOGUE AFUA_6G03630)-RELATED"/>
    <property type="match status" value="1"/>
</dbReference>
<dbReference type="Pfam" id="PF00501">
    <property type="entry name" value="AMP-binding"/>
    <property type="match status" value="1"/>
</dbReference>
<keyword evidence="14 20" id="KW-0472">Membrane</keyword>
<sequence>MKQAEKNYNEAGTLPIYPTLQDGNSPRPVKAKKASGYFLFEAAAHRHPNEECIWSRQGIYTWAEAYDRVSQYGHCFQSLGVKASQFVGLYMYNSPEFLFIWLGLLSIGAAPALINYNLASGALLHCVKISKTRILIYDSAADCVSRIQASEQQLREIGVEPIVLSEALKREIARNPTSRPSTNCFEDTSKVLPLALMYTSGTTGMPKASPMYVARNYMGASLYPKTFGQEPGPGGDRSYYCIPLYHGTGGLGAIADMMSGLSVALAPKFSLSRFWEDCIDSKATIFIYVGELVRYLLAAPPSPNDKKHQIRLIWGNGLSPELWHKFQDRFGVPEIGEFFASTEGVVFITNHFRSGFGPGAVGHHGWLLRQLNHKVLVLVHIDPETGDVWRCPETGFAKRLPYEQGGELLVKLPSREAWAGYFGSREATNKKLLENVLEKGDLYWRTGDALRRDGNGHWYFMDRLGDTYRWKGENVSTTEVTQVLGTHPQIAEANVYGVKIPSHDGRAGCAALALKDGNLDTFDWASVVSLLRKELPAYAVPIFMRVREGVGGMSTDNHKHNKVPLRLEGVDPQALGTKVIDGKDDKLFWLPAGASVYVPFTQGDWDKLSQMRARI</sequence>
<keyword evidence="10" id="KW-0547">Nucleotide-binding</keyword>
<keyword evidence="5" id="KW-0813">Transport</keyword>
<evidence type="ECO:0000256" key="10">
    <source>
        <dbReference type="ARBA" id="ARBA00022741"/>
    </source>
</evidence>
<gene>
    <name evidence="23" type="ORF">VFPPC_08652</name>
</gene>
<evidence type="ECO:0000256" key="5">
    <source>
        <dbReference type="ARBA" id="ARBA00022448"/>
    </source>
</evidence>
<dbReference type="InterPro" id="IPR025110">
    <property type="entry name" value="AMP-bd_C"/>
</dbReference>
<dbReference type="InterPro" id="IPR000873">
    <property type="entry name" value="AMP-dep_synth/lig_dom"/>
</dbReference>
<evidence type="ECO:0000256" key="9">
    <source>
        <dbReference type="ARBA" id="ARBA00022692"/>
    </source>
</evidence>
<dbReference type="SUPFAM" id="SSF56801">
    <property type="entry name" value="Acetyl-CoA synthetase-like"/>
    <property type="match status" value="1"/>
</dbReference>
<accession>A0A179FPL0</accession>
<evidence type="ECO:0000256" key="18">
    <source>
        <dbReference type="ARBA" id="ARBA00068795"/>
    </source>
</evidence>
<keyword evidence="7 23" id="KW-0436">Ligase</keyword>
<keyword evidence="9 20" id="KW-0812">Transmembrane</keyword>
<feature type="transmembrane region" description="Helical" evidence="20">
    <location>
        <begin position="98"/>
        <end position="118"/>
    </location>
</feature>
<keyword evidence="12 20" id="KW-1133">Transmembrane helix</keyword>
<dbReference type="GO" id="GO:0004467">
    <property type="term" value="F:long-chain fatty acid-CoA ligase activity"/>
    <property type="evidence" value="ECO:0007669"/>
    <property type="project" value="TreeGrafter"/>
</dbReference>
<dbReference type="FunFam" id="3.40.50.12780:FF:000019">
    <property type="entry name" value="Long-chain fatty acid transporter"/>
    <property type="match status" value="1"/>
</dbReference>
<evidence type="ECO:0000256" key="1">
    <source>
        <dbReference type="ARBA" id="ARBA00004502"/>
    </source>
</evidence>
<dbReference type="RefSeq" id="XP_018144305.1">
    <property type="nucleotide sequence ID" value="XM_018287325.1"/>
</dbReference>
<dbReference type="Pfam" id="PF13193">
    <property type="entry name" value="AMP-binding_C"/>
    <property type="match status" value="1"/>
</dbReference>
<dbReference type="GeneID" id="28851319"/>
<dbReference type="PANTHER" id="PTHR43107">
    <property type="entry name" value="LONG-CHAIN FATTY ACID TRANSPORT PROTEIN"/>
    <property type="match status" value="1"/>
</dbReference>
<evidence type="ECO:0000256" key="4">
    <source>
        <dbReference type="ARBA" id="ARBA00006432"/>
    </source>
</evidence>
<dbReference type="FunFam" id="3.30.300.30:FF:000020">
    <property type="entry name" value="Long-chain fatty acid transporter"/>
    <property type="match status" value="1"/>
</dbReference>
<evidence type="ECO:0000256" key="15">
    <source>
        <dbReference type="ARBA" id="ARBA00023140"/>
    </source>
</evidence>
<evidence type="ECO:0000313" key="23">
    <source>
        <dbReference type="EMBL" id="OAQ67218.1"/>
    </source>
</evidence>
<dbReference type="GO" id="GO:0009898">
    <property type="term" value="C:cytoplasmic side of plasma membrane"/>
    <property type="evidence" value="ECO:0007669"/>
    <property type="project" value="TreeGrafter"/>
</dbReference>
<dbReference type="GO" id="GO:0005324">
    <property type="term" value="F:long-chain fatty acid transmembrane transporter activity"/>
    <property type="evidence" value="ECO:0007669"/>
    <property type="project" value="TreeGrafter"/>
</dbReference>
<evidence type="ECO:0000256" key="16">
    <source>
        <dbReference type="ARBA" id="ARBA00051585"/>
    </source>
</evidence>
<comment type="catalytic activity">
    <reaction evidence="16">
        <text>a very long-chain fatty acid + ATP + CoA = a very long-chain fatty acyl-CoA + AMP + diphosphate</text>
        <dbReference type="Rhea" id="RHEA:54536"/>
        <dbReference type="ChEBI" id="CHEBI:30616"/>
        <dbReference type="ChEBI" id="CHEBI:33019"/>
        <dbReference type="ChEBI" id="CHEBI:57287"/>
        <dbReference type="ChEBI" id="CHEBI:58950"/>
        <dbReference type="ChEBI" id="CHEBI:138261"/>
        <dbReference type="ChEBI" id="CHEBI:456215"/>
    </reaction>
</comment>
<dbReference type="InterPro" id="IPR042099">
    <property type="entry name" value="ANL_N_sf"/>
</dbReference>
<keyword evidence="24" id="KW-1185">Reference proteome</keyword>
<evidence type="ECO:0000256" key="12">
    <source>
        <dbReference type="ARBA" id="ARBA00022989"/>
    </source>
</evidence>
<evidence type="ECO:0000256" key="7">
    <source>
        <dbReference type="ARBA" id="ARBA00022598"/>
    </source>
</evidence>
<evidence type="ECO:0000256" key="11">
    <source>
        <dbReference type="ARBA" id="ARBA00022840"/>
    </source>
</evidence>
<dbReference type="InterPro" id="IPR045851">
    <property type="entry name" value="AMP-bd_C_sf"/>
</dbReference>
<dbReference type="STRING" id="1380566.A0A179FPL0"/>
<dbReference type="KEGG" id="pchm:VFPPC_08652"/>
<evidence type="ECO:0000259" key="21">
    <source>
        <dbReference type="Pfam" id="PF00501"/>
    </source>
</evidence>
<evidence type="ECO:0000256" key="14">
    <source>
        <dbReference type="ARBA" id="ARBA00023136"/>
    </source>
</evidence>
<evidence type="ECO:0000256" key="8">
    <source>
        <dbReference type="ARBA" id="ARBA00022677"/>
    </source>
</evidence>
<evidence type="ECO:0000256" key="19">
    <source>
        <dbReference type="ARBA" id="ARBA00078285"/>
    </source>
</evidence>
<dbReference type="GO" id="GO:0044539">
    <property type="term" value="P:long-chain fatty acid import into cell"/>
    <property type="evidence" value="ECO:0007669"/>
    <property type="project" value="TreeGrafter"/>
</dbReference>
<dbReference type="GO" id="GO:0005524">
    <property type="term" value="F:ATP binding"/>
    <property type="evidence" value="ECO:0007669"/>
    <property type="project" value="UniProtKB-KW"/>
</dbReference>
<organism evidence="23 24">
    <name type="scientific">Pochonia chlamydosporia 170</name>
    <dbReference type="NCBI Taxonomy" id="1380566"/>
    <lineage>
        <taxon>Eukaryota</taxon>
        <taxon>Fungi</taxon>
        <taxon>Dikarya</taxon>
        <taxon>Ascomycota</taxon>
        <taxon>Pezizomycotina</taxon>
        <taxon>Sordariomycetes</taxon>
        <taxon>Hypocreomycetidae</taxon>
        <taxon>Hypocreales</taxon>
        <taxon>Clavicipitaceae</taxon>
        <taxon>Pochonia</taxon>
    </lineage>
</organism>
<feature type="domain" description="AMP-binding enzyme C-terminal" evidence="22">
    <location>
        <begin position="479"/>
        <end position="546"/>
    </location>
</feature>
<evidence type="ECO:0000313" key="24">
    <source>
        <dbReference type="Proteomes" id="UP000078397"/>
    </source>
</evidence>
<evidence type="ECO:0000256" key="17">
    <source>
        <dbReference type="ARBA" id="ARBA00060276"/>
    </source>
</evidence>
<name>A0A179FPL0_METCM</name>
<keyword evidence="15" id="KW-0576">Peroxisome</keyword>
<dbReference type="Proteomes" id="UP000078397">
    <property type="component" value="Unassembled WGS sequence"/>
</dbReference>
<comment type="subcellular location">
    <subcellularLocation>
        <location evidence="3">Cell membrane</location>
        <topology evidence="3">Multi-pass membrane protein</topology>
    </subcellularLocation>
    <subcellularLocation>
        <location evidence="1">Lipid droplet</location>
    </subcellularLocation>
    <subcellularLocation>
        <location evidence="2">Peroxisome membrane</location>
        <topology evidence="2">Multi-pass membrane protein</topology>
    </subcellularLocation>
</comment>
<dbReference type="Gene3D" id="3.40.50.12780">
    <property type="entry name" value="N-terminal domain of ligase-like"/>
    <property type="match status" value="1"/>
</dbReference>
<keyword evidence="13" id="KW-0445">Lipid transport</keyword>
<dbReference type="PROSITE" id="PS00455">
    <property type="entry name" value="AMP_BINDING"/>
    <property type="match status" value="1"/>
</dbReference>
<dbReference type="EMBL" id="LSBJ02000004">
    <property type="protein sequence ID" value="OAQ67218.1"/>
    <property type="molecule type" value="Genomic_DNA"/>
</dbReference>
<feature type="domain" description="AMP-dependent synthetase/ligase" evidence="21">
    <location>
        <begin position="40"/>
        <end position="411"/>
    </location>
</feature>
<dbReference type="GO" id="GO:0005778">
    <property type="term" value="C:peroxisomal membrane"/>
    <property type="evidence" value="ECO:0007669"/>
    <property type="project" value="UniProtKB-SubCell"/>
</dbReference>
<comment type="similarity">
    <text evidence="4">Belongs to the ATP-dependent AMP-binding enzyme family.</text>
</comment>
<proteinExistence type="inferred from homology"/>
<protein>
    <recommendedName>
        <fullName evidence="18">Very long-chain fatty acid transport protein</fullName>
    </recommendedName>
    <alternativeName>
        <fullName evidence="19">Very-long-chain acyl-CoA synthetase</fullName>
    </alternativeName>
</protein>